<dbReference type="Proteomes" id="UP001281003">
    <property type="component" value="Unassembled WGS sequence"/>
</dbReference>
<dbReference type="EMBL" id="JAUTDP010000006">
    <property type="protein sequence ID" value="KAK3398762.1"/>
    <property type="molecule type" value="Genomic_DNA"/>
</dbReference>
<comment type="caution">
    <text evidence="2">The sequence shown here is derived from an EMBL/GenBank/DDBJ whole genome shotgun (WGS) entry which is preliminary data.</text>
</comment>
<protein>
    <submittedName>
        <fullName evidence="2">Uncharacterized protein</fullName>
    </submittedName>
</protein>
<evidence type="ECO:0000256" key="1">
    <source>
        <dbReference type="SAM" id="MobiDB-lite"/>
    </source>
</evidence>
<feature type="region of interest" description="Disordered" evidence="1">
    <location>
        <begin position="568"/>
        <end position="633"/>
    </location>
</feature>
<feature type="compositionally biased region" description="Polar residues" evidence="1">
    <location>
        <begin position="128"/>
        <end position="139"/>
    </location>
</feature>
<evidence type="ECO:0000313" key="3">
    <source>
        <dbReference type="Proteomes" id="UP001281003"/>
    </source>
</evidence>
<accession>A0AAE0PFC5</accession>
<organism evidence="2 3">
    <name type="scientific">Sordaria brevicollis</name>
    <dbReference type="NCBI Taxonomy" id="83679"/>
    <lineage>
        <taxon>Eukaryota</taxon>
        <taxon>Fungi</taxon>
        <taxon>Dikarya</taxon>
        <taxon>Ascomycota</taxon>
        <taxon>Pezizomycotina</taxon>
        <taxon>Sordariomycetes</taxon>
        <taxon>Sordariomycetidae</taxon>
        <taxon>Sordariales</taxon>
        <taxon>Sordariaceae</taxon>
        <taxon>Sordaria</taxon>
    </lineage>
</organism>
<gene>
    <name evidence="2" type="ORF">B0T20DRAFT_469680</name>
</gene>
<dbReference type="AlphaFoldDB" id="A0AAE0PFC5"/>
<feature type="region of interest" description="Disordered" evidence="1">
    <location>
        <begin position="1"/>
        <end position="86"/>
    </location>
</feature>
<evidence type="ECO:0000313" key="2">
    <source>
        <dbReference type="EMBL" id="KAK3398762.1"/>
    </source>
</evidence>
<sequence>MSSVPPNENNQTTVSLSAPEEDKDSPRSFCPTPPAEGRVSDGPTMMPPPATTHGEDVGSPGRGLDEHRPDVYSVLDNMPTPAPSFNMDEDAELLSWVPHREEYGDSPPHPEENSQALLPPVSAVEGDVQSSGTTASSYVSEEEALDDPDLRMDGSLAHGSPVDWSRLPQVDLSTYYVHSVDKPVIPPVPKCEPLYRYGGSDLDLSIPERCREAFETDFPNVDFVSLTTDSEKELCGLWAFQNSLLALQQSNPAVPVPTYADLWKSRTEYALAELQKSVEGISPETLGEKYAPGKMLVSFFDADELWLIVKGWAVIHNGLDREVWGGIQMGFATPTTKHSPLPLSLHFERKIFESPENGEPDLPILRVWVLHNGYAHWEGIDRVSAETANLALASAQTIEFPGANAVTQPEHLNWQSSLSYDNAAVRVPQQPFTFGNLGHQSWPPPPPPPIHDSPTTTFAPARYPSQPIEPPHDGGFPTLNISFQPDLQAASSYILPNFEEEEDEDWVSSLPQLQASPLITTNLVREPDASGVKLGPCYGADLHRQRQRQRQPPPPLKRRFTEQLLLQEDDADPDEEDKDLELPPPCKRRCTERLSVRGGDTGANGKEGGDDADPDQGAETAAASETSSCQREP</sequence>
<name>A0AAE0PFC5_SORBR</name>
<keyword evidence="3" id="KW-1185">Reference proteome</keyword>
<reference evidence="2" key="2">
    <citation type="submission" date="2023-07" db="EMBL/GenBank/DDBJ databases">
        <authorList>
            <consortium name="Lawrence Berkeley National Laboratory"/>
            <person name="Haridas S."/>
            <person name="Hensen N."/>
            <person name="Bonometti L."/>
            <person name="Westerberg I."/>
            <person name="Brannstrom I.O."/>
            <person name="Guillou S."/>
            <person name="Cros-Aarteil S."/>
            <person name="Calhoun S."/>
            <person name="Kuo A."/>
            <person name="Mondo S."/>
            <person name="Pangilinan J."/>
            <person name="Riley R."/>
            <person name="LaButti K."/>
            <person name="Andreopoulos B."/>
            <person name="Lipzen A."/>
            <person name="Chen C."/>
            <person name="Yanf M."/>
            <person name="Daum C."/>
            <person name="Ng V."/>
            <person name="Clum A."/>
            <person name="Steindorff A."/>
            <person name="Ohm R."/>
            <person name="Martin F."/>
            <person name="Silar P."/>
            <person name="Natvig D."/>
            <person name="Lalanne C."/>
            <person name="Gautier V."/>
            <person name="Ament-velasquez S.L."/>
            <person name="Kruys A."/>
            <person name="Hutchinson M.I."/>
            <person name="Powell A.J."/>
            <person name="Barry K."/>
            <person name="Miller A.N."/>
            <person name="Grigoriev I.V."/>
            <person name="Debuchy R."/>
            <person name="Gladieux P."/>
            <person name="Thoren M.H."/>
            <person name="Johannesson H."/>
        </authorList>
    </citation>
    <scope>NUCLEOTIDE SEQUENCE</scope>
    <source>
        <strain evidence="2">FGSC 1904</strain>
    </source>
</reference>
<feature type="compositionally biased region" description="Acidic residues" evidence="1">
    <location>
        <begin position="568"/>
        <end position="579"/>
    </location>
</feature>
<reference evidence="2" key="1">
    <citation type="journal article" date="2023" name="Mol. Phylogenet. Evol.">
        <title>Genome-scale phylogeny and comparative genomics of the fungal order Sordariales.</title>
        <authorList>
            <person name="Hensen N."/>
            <person name="Bonometti L."/>
            <person name="Westerberg I."/>
            <person name="Brannstrom I.O."/>
            <person name="Guillou S."/>
            <person name="Cros-Aarteil S."/>
            <person name="Calhoun S."/>
            <person name="Haridas S."/>
            <person name="Kuo A."/>
            <person name="Mondo S."/>
            <person name="Pangilinan J."/>
            <person name="Riley R."/>
            <person name="LaButti K."/>
            <person name="Andreopoulos B."/>
            <person name="Lipzen A."/>
            <person name="Chen C."/>
            <person name="Yan M."/>
            <person name="Daum C."/>
            <person name="Ng V."/>
            <person name="Clum A."/>
            <person name="Steindorff A."/>
            <person name="Ohm R.A."/>
            <person name="Martin F."/>
            <person name="Silar P."/>
            <person name="Natvig D.O."/>
            <person name="Lalanne C."/>
            <person name="Gautier V."/>
            <person name="Ament-Velasquez S.L."/>
            <person name="Kruys A."/>
            <person name="Hutchinson M.I."/>
            <person name="Powell A.J."/>
            <person name="Barry K."/>
            <person name="Miller A.N."/>
            <person name="Grigoriev I.V."/>
            <person name="Debuchy R."/>
            <person name="Gladieux P."/>
            <person name="Hiltunen Thoren M."/>
            <person name="Johannesson H."/>
        </authorList>
    </citation>
    <scope>NUCLEOTIDE SEQUENCE</scope>
    <source>
        <strain evidence="2">FGSC 1904</strain>
    </source>
</reference>
<feature type="compositionally biased region" description="Low complexity" evidence="1">
    <location>
        <begin position="618"/>
        <end position="633"/>
    </location>
</feature>
<feature type="compositionally biased region" description="Polar residues" evidence="1">
    <location>
        <begin position="1"/>
        <end position="16"/>
    </location>
</feature>
<proteinExistence type="predicted"/>
<feature type="region of interest" description="Disordered" evidence="1">
    <location>
        <begin position="123"/>
        <end position="144"/>
    </location>
</feature>